<proteinExistence type="inferred from homology"/>
<dbReference type="KEGG" id="mrob:HH214_15250"/>
<name>A0A7L5E3F3_9SPHI</name>
<gene>
    <name evidence="4" type="ORF">HH214_15250</name>
</gene>
<evidence type="ECO:0000256" key="1">
    <source>
        <dbReference type="PROSITE-ProRule" id="PRU01360"/>
    </source>
</evidence>
<dbReference type="AlphaFoldDB" id="A0A7L5E3F3"/>
<dbReference type="SUPFAM" id="SSF56935">
    <property type="entry name" value="Porins"/>
    <property type="match status" value="1"/>
</dbReference>
<feature type="domain" description="TonB-dependent receptor plug" evidence="3">
    <location>
        <begin position="714"/>
        <end position="802"/>
    </location>
</feature>
<dbReference type="Pfam" id="PF07715">
    <property type="entry name" value="Plug"/>
    <property type="match status" value="1"/>
</dbReference>
<keyword evidence="1" id="KW-0998">Cell outer membrane</keyword>
<dbReference type="GO" id="GO:0009279">
    <property type="term" value="C:cell outer membrane"/>
    <property type="evidence" value="ECO:0007669"/>
    <property type="project" value="UniProtKB-SubCell"/>
</dbReference>
<dbReference type="Gene3D" id="2.60.40.1930">
    <property type="match status" value="1"/>
</dbReference>
<feature type="chain" id="PRO_5029445302" evidence="2">
    <location>
        <begin position="24"/>
        <end position="910"/>
    </location>
</feature>
<reference evidence="4 5" key="1">
    <citation type="submission" date="2020-04" db="EMBL/GenBank/DDBJ databases">
        <title>Genome sequencing of novel species.</title>
        <authorList>
            <person name="Heo J."/>
            <person name="Kim S.-J."/>
            <person name="Kim J.-S."/>
            <person name="Hong S.-B."/>
            <person name="Kwon S.-W."/>
        </authorList>
    </citation>
    <scope>NUCLEOTIDE SEQUENCE [LARGE SCALE GENOMIC DNA]</scope>
    <source>
        <strain evidence="4 5">F39-2</strain>
    </source>
</reference>
<comment type="subcellular location">
    <subcellularLocation>
        <location evidence="1">Cell outer membrane</location>
        <topology evidence="1">Multi-pass membrane protein</topology>
    </subcellularLocation>
</comment>
<keyword evidence="1" id="KW-0812">Transmembrane</keyword>
<evidence type="ECO:0000313" key="4">
    <source>
        <dbReference type="EMBL" id="QJD97128.1"/>
    </source>
</evidence>
<keyword evidence="5" id="KW-1185">Reference proteome</keyword>
<dbReference type="InterPro" id="IPR039426">
    <property type="entry name" value="TonB-dep_rcpt-like"/>
</dbReference>
<evidence type="ECO:0000259" key="3">
    <source>
        <dbReference type="Pfam" id="PF07715"/>
    </source>
</evidence>
<comment type="similarity">
    <text evidence="1">Belongs to the TonB-dependent receptor family.</text>
</comment>
<evidence type="ECO:0000313" key="5">
    <source>
        <dbReference type="Proteomes" id="UP000503278"/>
    </source>
</evidence>
<dbReference type="Proteomes" id="UP000503278">
    <property type="component" value="Chromosome"/>
</dbReference>
<keyword evidence="1" id="KW-1134">Transmembrane beta strand</keyword>
<keyword evidence="1" id="KW-0813">Transport</keyword>
<accession>A0A7L5E3F3</accession>
<dbReference type="EMBL" id="CP051682">
    <property type="protein sequence ID" value="QJD97128.1"/>
    <property type="molecule type" value="Genomic_DNA"/>
</dbReference>
<dbReference type="Gene3D" id="2.170.130.10">
    <property type="entry name" value="TonB-dependent receptor, plug domain"/>
    <property type="match status" value="1"/>
</dbReference>
<evidence type="ECO:0000256" key="2">
    <source>
        <dbReference type="SAM" id="SignalP"/>
    </source>
</evidence>
<feature type="signal peptide" evidence="2">
    <location>
        <begin position="1"/>
        <end position="23"/>
    </location>
</feature>
<keyword evidence="4" id="KW-0675">Receptor</keyword>
<keyword evidence="1" id="KW-0472">Membrane</keyword>
<dbReference type="InterPro" id="IPR012910">
    <property type="entry name" value="Plug_dom"/>
</dbReference>
<dbReference type="InterPro" id="IPR037066">
    <property type="entry name" value="Plug_dom_sf"/>
</dbReference>
<keyword evidence="2" id="KW-0732">Signal</keyword>
<sequence length="910" mass="99680">MYLKNILKRVSVTLAALLFLALAGFTLQDDDPVITKITTQLGKWLDTYQPEKVYLQLDKPYYAIGDDIWFKAYVTVGSQHQLSALSGSLNVELINEQDSVKQWIKLPLTSGVCWGDFALPDTLREGNYRIRAYTNWMRNAGPDYYFDKVIKIGNVAANAVLAKTSFTYATVSNGQQITANINYTTLDGTPYAGKEVDYRVLLNDKQVAKGKGTTNPQGTLTINFVNTTPALMNAGRIITSVKVDDKKAISKTIAIKATSGKVDVQFFPESGSLVNGIRSKVAFKAVGPDGLGLDINGSITDNNNQEVVQFTTRHLGMGIFSFTPEAGKTYKAQITYQDGSHNTVDLPLALNRGYVLSINHPDSANISVRVMGSSNLADAGQVYILAQTGGDVRYVAKSKAGSAAFGTTIPTSKFPSGITQFTLFSATGEPLNERIVFIQHPDDLLQLNVNSGKSVTAPREKVQISLNAQNSSGKPVIGSFSASVIDESKVPVEEDAETTILSHLLLTSDLRGYVEQPNYYFNKSNDQTRSDLDVLMLTQGYRRFEWKPVLAGNIVPPAYQPEKLIQISGTIRSGSKPAPGAKITLFTTAGGAFLIDTVADSQGRFAFKNLIVKDSIRFVLQARTAKGKKDVDIILDNNAKPETIVKNRYLSAAEVNNSSRFTTYLQYARKQADEERKYGLGNHTIVLKEVTIREKKQAALQNSSNLNGPGNADQVIMSDVFDKMACPNIADCLQGRLVGVVFRGGVPYSTRSLSGPMQIIVDGVYVDSDYLSIISQYDIASIEVLRSGGNTAIYGSRGGNGVIIINTKRGNDLTYNSSQIYSPGVITYTPKGFYRARQFYSPQYDDPKTNKTVADLRTTIYWNPNLITDKDGHTSLSYFNAGTPGTYRVVIEGMDTDGNLGHQVYRYKVQ</sequence>
<protein>
    <submittedName>
        <fullName evidence="4">TonB-dependent receptor plug domain-containing protein</fullName>
    </submittedName>
</protein>
<dbReference type="PROSITE" id="PS52016">
    <property type="entry name" value="TONB_DEPENDENT_REC_3"/>
    <property type="match status" value="1"/>
</dbReference>
<organism evidence="4 5">
    <name type="scientific">Mucilaginibacter robiniae</name>
    <dbReference type="NCBI Taxonomy" id="2728022"/>
    <lineage>
        <taxon>Bacteria</taxon>
        <taxon>Pseudomonadati</taxon>
        <taxon>Bacteroidota</taxon>
        <taxon>Sphingobacteriia</taxon>
        <taxon>Sphingobacteriales</taxon>
        <taxon>Sphingobacteriaceae</taxon>
        <taxon>Mucilaginibacter</taxon>
    </lineage>
</organism>
<dbReference type="RefSeq" id="WP_169609032.1">
    <property type="nucleotide sequence ID" value="NZ_CP051682.1"/>
</dbReference>